<comment type="caution">
    <text evidence="1">The sequence shown here is derived from an EMBL/GenBank/DDBJ whole genome shotgun (WGS) entry which is preliminary data.</text>
</comment>
<evidence type="ECO:0000313" key="1">
    <source>
        <dbReference type="EMBL" id="MBD2616343.1"/>
    </source>
</evidence>
<proteinExistence type="predicted"/>
<sequence length="60" mass="6623">MAEEVVRKYLPELWGGEVGLLADAHINKGISEADTPSIALTSSKQYHNSSVTLKQPTRRK</sequence>
<accession>A0ABR8HLE2</accession>
<evidence type="ECO:0008006" key="3">
    <source>
        <dbReference type="Google" id="ProtNLM"/>
    </source>
</evidence>
<organism evidence="1 2">
    <name type="scientific">Nostoc punctiforme FACHB-252</name>
    <dbReference type="NCBI Taxonomy" id="1357509"/>
    <lineage>
        <taxon>Bacteria</taxon>
        <taxon>Bacillati</taxon>
        <taxon>Cyanobacteriota</taxon>
        <taxon>Cyanophyceae</taxon>
        <taxon>Nostocales</taxon>
        <taxon>Nostocaceae</taxon>
        <taxon>Nostoc</taxon>
    </lineage>
</organism>
<evidence type="ECO:0000313" key="2">
    <source>
        <dbReference type="Proteomes" id="UP000606396"/>
    </source>
</evidence>
<gene>
    <name evidence="1" type="ORF">H6G94_34815</name>
</gene>
<dbReference type="Proteomes" id="UP000606396">
    <property type="component" value="Unassembled WGS sequence"/>
</dbReference>
<protein>
    <recommendedName>
        <fullName evidence="3">Transposase</fullName>
    </recommendedName>
</protein>
<reference evidence="1 2" key="1">
    <citation type="journal article" date="2020" name="ISME J.">
        <title>Comparative genomics reveals insights into cyanobacterial evolution and habitat adaptation.</title>
        <authorList>
            <person name="Chen M.Y."/>
            <person name="Teng W.K."/>
            <person name="Zhao L."/>
            <person name="Hu C.X."/>
            <person name="Zhou Y.K."/>
            <person name="Han B.P."/>
            <person name="Song L.R."/>
            <person name="Shu W.S."/>
        </authorList>
    </citation>
    <scope>NUCLEOTIDE SEQUENCE [LARGE SCALE GENOMIC DNA]</scope>
    <source>
        <strain evidence="1 2">FACHB-252</strain>
    </source>
</reference>
<dbReference type="RefSeq" id="WP_190952792.1">
    <property type="nucleotide sequence ID" value="NZ_JACJTC010000047.1"/>
</dbReference>
<dbReference type="EMBL" id="JACJTC010000047">
    <property type="protein sequence ID" value="MBD2616343.1"/>
    <property type="molecule type" value="Genomic_DNA"/>
</dbReference>
<keyword evidence="2" id="KW-1185">Reference proteome</keyword>
<name>A0ABR8HLE2_NOSPU</name>